<evidence type="ECO:0000256" key="1">
    <source>
        <dbReference type="ARBA" id="ARBA00004071"/>
    </source>
</evidence>
<accession>A0AAW0D702</accession>
<dbReference type="GO" id="GO:0006004">
    <property type="term" value="P:fucose metabolic process"/>
    <property type="evidence" value="ECO:0007669"/>
    <property type="project" value="InterPro"/>
</dbReference>
<keyword evidence="9" id="KW-1185">Reference proteome</keyword>
<dbReference type="InterPro" id="IPR017853">
    <property type="entry name" value="GH"/>
</dbReference>
<dbReference type="PANTHER" id="PTHR10030">
    <property type="entry name" value="ALPHA-L-FUCOSIDASE"/>
    <property type="match status" value="1"/>
</dbReference>
<dbReference type="InterPro" id="IPR016286">
    <property type="entry name" value="FUC_metazoa-typ"/>
</dbReference>
<feature type="domain" description="Glycoside hydrolase family 29 N-terminal" evidence="7">
    <location>
        <begin position="324"/>
        <end position="686"/>
    </location>
</feature>
<gene>
    <name evidence="8" type="ORF">VNI00_006566</name>
</gene>
<evidence type="ECO:0000313" key="8">
    <source>
        <dbReference type="EMBL" id="KAK7047335.1"/>
    </source>
</evidence>
<dbReference type="GO" id="GO:0016139">
    <property type="term" value="P:glycoside catabolic process"/>
    <property type="evidence" value="ECO:0007669"/>
    <property type="project" value="TreeGrafter"/>
</dbReference>
<dbReference type="PANTHER" id="PTHR10030:SF37">
    <property type="entry name" value="ALPHA-L-FUCOSIDASE-RELATED"/>
    <property type="match status" value="1"/>
</dbReference>
<keyword evidence="5" id="KW-0378">Hydrolase</keyword>
<dbReference type="AlphaFoldDB" id="A0AAW0D702"/>
<comment type="similarity">
    <text evidence="2">Belongs to the glycosyl hydrolase 29 family.</text>
</comment>
<dbReference type="InterPro" id="IPR057739">
    <property type="entry name" value="Glyco_hydro_29_N"/>
</dbReference>
<evidence type="ECO:0000256" key="6">
    <source>
        <dbReference type="ARBA" id="ARBA00023295"/>
    </source>
</evidence>
<name>A0AAW0D702_9AGAR</name>
<evidence type="ECO:0000259" key="7">
    <source>
        <dbReference type="Pfam" id="PF01120"/>
    </source>
</evidence>
<reference evidence="8 9" key="1">
    <citation type="submission" date="2024-01" db="EMBL/GenBank/DDBJ databases">
        <title>A draft genome for a cacao thread blight-causing isolate of Paramarasmius palmivorus.</title>
        <authorList>
            <person name="Baruah I.K."/>
            <person name="Bukari Y."/>
            <person name="Amoako-Attah I."/>
            <person name="Meinhardt L.W."/>
            <person name="Bailey B.A."/>
            <person name="Cohen S.P."/>
        </authorList>
    </citation>
    <scope>NUCLEOTIDE SEQUENCE [LARGE SCALE GENOMIC DNA]</scope>
    <source>
        <strain evidence="8 9">GH-12</strain>
    </source>
</reference>
<evidence type="ECO:0000256" key="3">
    <source>
        <dbReference type="ARBA" id="ARBA00012662"/>
    </source>
</evidence>
<dbReference type="PRINTS" id="PR00741">
    <property type="entry name" value="GLHYDRLASE29"/>
</dbReference>
<protein>
    <recommendedName>
        <fullName evidence="3">alpha-L-fucosidase</fullName>
        <ecNumber evidence="3">3.2.1.51</ecNumber>
    </recommendedName>
</protein>
<dbReference type="SMART" id="SM00812">
    <property type="entry name" value="Alpha_L_fucos"/>
    <property type="match status" value="1"/>
</dbReference>
<evidence type="ECO:0000256" key="5">
    <source>
        <dbReference type="ARBA" id="ARBA00022801"/>
    </source>
</evidence>
<evidence type="ECO:0000256" key="4">
    <source>
        <dbReference type="ARBA" id="ARBA00022729"/>
    </source>
</evidence>
<keyword evidence="6" id="KW-0326">Glycosidase</keyword>
<comment type="caution">
    <text evidence="8">The sequence shown here is derived from an EMBL/GenBank/DDBJ whole genome shotgun (WGS) entry which is preliminary data.</text>
</comment>
<dbReference type="Proteomes" id="UP001383192">
    <property type="component" value="Unassembled WGS sequence"/>
</dbReference>
<dbReference type="EMBL" id="JAYKXP010000020">
    <property type="protein sequence ID" value="KAK7047335.1"/>
    <property type="molecule type" value="Genomic_DNA"/>
</dbReference>
<dbReference type="GO" id="GO:0004560">
    <property type="term" value="F:alpha-L-fucosidase activity"/>
    <property type="evidence" value="ECO:0007669"/>
    <property type="project" value="UniProtKB-EC"/>
</dbReference>
<evidence type="ECO:0000256" key="2">
    <source>
        <dbReference type="ARBA" id="ARBA00007951"/>
    </source>
</evidence>
<comment type="function">
    <text evidence="1">Alpha-L-fucosidase is responsible for hydrolyzing the alpha-1,6-linked fucose joined to the reducing-end N-acetylglucosamine of the carbohydrate moieties of glycoproteins.</text>
</comment>
<dbReference type="Pfam" id="PF01120">
    <property type="entry name" value="Alpha_L_fucos"/>
    <property type="match status" value="1"/>
</dbReference>
<organism evidence="8 9">
    <name type="scientific">Paramarasmius palmivorus</name>
    <dbReference type="NCBI Taxonomy" id="297713"/>
    <lineage>
        <taxon>Eukaryota</taxon>
        <taxon>Fungi</taxon>
        <taxon>Dikarya</taxon>
        <taxon>Basidiomycota</taxon>
        <taxon>Agaricomycotina</taxon>
        <taxon>Agaricomycetes</taxon>
        <taxon>Agaricomycetidae</taxon>
        <taxon>Agaricales</taxon>
        <taxon>Marasmiineae</taxon>
        <taxon>Marasmiaceae</taxon>
        <taxon>Paramarasmius</taxon>
    </lineage>
</organism>
<dbReference type="SUPFAM" id="SSF51445">
    <property type="entry name" value="(Trans)glycosidases"/>
    <property type="match status" value="1"/>
</dbReference>
<keyword evidence="4" id="KW-0732">Signal</keyword>
<dbReference type="InterPro" id="IPR000933">
    <property type="entry name" value="Glyco_hydro_29"/>
</dbReference>
<dbReference type="EC" id="3.2.1.51" evidence="3"/>
<proteinExistence type="inferred from homology"/>
<dbReference type="Gene3D" id="3.20.20.80">
    <property type="entry name" value="Glycosidases"/>
    <property type="match status" value="2"/>
</dbReference>
<evidence type="ECO:0000313" key="9">
    <source>
        <dbReference type="Proteomes" id="UP001383192"/>
    </source>
</evidence>
<sequence length="798" mass="89069">MQSQVDLSPFLNNKAAALTGYSTANFDNHNGSYPAEYLPQGLLNEANIEYQLPNWSSPTGVNDNINCSGQTIELPRGRYHSFNFLGATDGTASETVNGEFVAIYESGETENLGFVVPPWWSRNPSDGPVTAPFLNQGYINANGSTHINGNVSRMFTFQHHLDNSKTLVSLILPNQTVASELNGVASIHIFAITLLSVNDTCLYSPERPLLNVQNVRSTTNFRTINQTEVQLVEVTVNNLAVSANSSDTSTWLIEPVQLSISSHSVHTVIPATINRLRGGDQVQVVVGIVNADGVNPGTVVDGVRVLVDGEALNGSWNILAGIPEYQYGDESLRTHESPEWFNSVKFGIFVHWGIYSVPAWTVSGTQYAEWYWYWQHNPANESSAVWSYHRETYGADFLYDMFFPNFTGSEWTAEGLLQFVQDSGAKYYVRTKFVITSKHHDGFALFDTGNSSYRNSLTYGPKRDLIGELTNATKAHNARYADFPDRHIYHGLYFSLPEWFNPAYAKYGFAGGGDDLYHRRSNDPNNPGFNILQRVGWAGGLAKNAYNETAPPEPYTGYVEVDDYLQDIMKPQMEALMYKYNMDICGVILGDQRRTTKLNPEYALTSHVKTRKWESNEGSDPFSYGYNRDTPFNKYRNATYILHSLIDIVSKNGNYLLDVGPTANGTIVQPSRDSLLAVGNWLKVAGDAIYDTQYWYVAAEEGNLRFTTKPDAFYIISLTFPINGTVRSSLPVPVKEGDTVTFLGSDGSNTTALEWHWTDDNVFELFTDETELKKVDNAWAFKILGRAADPDLILVAQK</sequence>